<dbReference type="PANTHER" id="PTHR46268">
    <property type="entry name" value="STRESS RESPONSE PROTEIN NHAX"/>
    <property type="match status" value="1"/>
</dbReference>
<dbReference type="InterPro" id="IPR014729">
    <property type="entry name" value="Rossmann-like_a/b/a_fold"/>
</dbReference>
<dbReference type="CDD" id="cd00293">
    <property type="entry name" value="USP-like"/>
    <property type="match status" value="2"/>
</dbReference>
<dbReference type="PANTHER" id="PTHR46268:SF6">
    <property type="entry name" value="UNIVERSAL STRESS PROTEIN UP12"/>
    <property type="match status" value="1"/>
</dbReference>
<comment type="similarity">
    <text evidence="1">Belongs to the universal stress protein A family.</text>
</comment>
<evidence type="ECO:0000256" key="1">
    <source>
        <dbReference type="ARBA" id="ARBA00008791"/>
    </source>
</evidence>
<dbReference type="SUPFAM" id="SSF52402">
    <property type="entry name" value="Adenine nucleotide alpha hydrolases-like"/>
    <property type="match status" value="2"/>
</dbReference>
<dbReference type="EMBL" id="PGCL01000003">
    <property type="protein sequence ID" value="TAJ43859.1"/>
    <property type="molecule type" value="Genomic_DNA"/>
</dbReference>
<dbReference type="Gene3D" id="3.40.50.620">
    <property type="entry name" value="HUPs"/>
    <property type="match status" value="2"/>
</dbReference>
<dbReference type="CDD" id="cd04301">
    <property type="entry name" value="NAT_SF"/>
    <property type="match status" value="1"/>
</dbReference>
<dbReference type="InterPro" id="IPR000182">
    <property type="entry name" value="GNAT_dom"/>
</dbReference>
<feature type="region of interest" description="Disordered" evidence="2">
    <location>
        <begin position="30"/>
        <end position="49"/>
    </location>
</feature>
<evidence type="ECO:0000313" key="4">
    <source>
        <dbReference type="EMBL" id="TAJ43859.1"/>
    </source>
</evidence>
<gene>
    <name evidence="4" type="ORF">CUJ86_07270</name>
</gene>
<dbReference type="Pfam" id="PF00582">
    <property type="entry name" value="Usp"/>
    <property type="match status" value="2"/>
</dbReference>
<dbReference type="InterPro" id="IPR016181">
    <property type="entry name" value="Acyl_CoA_acyltransferase"/>
</dbReference>
<protein>
    <submittedName>
        <fullName evidence="4">GCN5 family acetyltransferase</fullName>
    </submittedName>
</protein>
<proteinExistence type="inferred from homology"/>
<dbReference type="InterPro" id="IPR006016">
    <property type="entry name" value="UspA"/>
</dbReference>
<keyword evidence="5" id="KW-1185">Reference proteome</keyword>
<accession>A0A483CLH8</accession>
<dbReference type="AlphaFoldDB" id="A0A483CLH8"/>
<sequence>MRALQGGLNPPEHLIRGRKMPEFCLLDEPPSRSAPLRHGHPLPASGKNSPPHFTEYIGGGIVFGLEERLHIGIELFKRVVIATDFSVHAQEALNAVSLLPGVRSVLVVHVIPHDGSERAWISGHLLRSGAEIGAEKLAAITERYVAAGIDADYRVIEQGEGDIASKILDVAGKYGATAIVVGAHGHGMIGSLFLGNVSAGVLERADIHVIIVRDEHVEPPLFRTVICPVDFGKPSAEATALLADLGAERVALVHVLPDHPDEASALEAEQKLSALSETVAARGIRAETRVLRGKPSSAIIRAAQDLEADLILIPRLGRTDYMSSISIGSTARVVGEGAPCTVLILSLVFSLGIETRELESSEFPLVDAVWEKYHGQHADPTTDRIFGVFVEGTLAAVARCRRHPDGFEVDGVFTSPGFRGRGYARHAVEALLDACGTDDLYMHSTLELVVFYGHYGFVAIPESALPKTIRERYSFALGNMEGSNVQPMMRKGK</sequence>
<reference evidence="4 5" key="1">
    <citation type="submission" date="2017-11" db="EMBL/GenBank/DDBJ databases">
        <title>Isolation and Characterization of Methanofollis Species from Methane Seep Offshore SW Taiwan.</title>
        <authorList>
            <person name="Teng N.-H."/>
            <person name="Lai M.-C."/>
            <person name="Chen S.-C."/>
        </authorList>
    </citation>
    <scope>NUCLEOTIDE SEQUENCE [LARGE SCALE GENOMIC DNA]</scope>
    <source>
        <strain evidence="4 5">FWC-SCC2</strain>
    </source>
</reference>
<dbReference type="Proteomes" id="UP000292580">
    <property type="component" value="Unassembled WGS sequence"/>
</dbReference>
<dbReference type="PRINTS" id="PR01438">
    <property type="entry name" value="UNVRSLSTRESS"/>
</dbReference>
<evidence type="ECO:0000259" key="3">
    <source>
        <dbReference type="PROSITE" id="PS51186"/>
    </source>
</evidence>
<dbReference type="SUPFAM" id="SSF55729">
    <property type="entry name" value="Acyl-CoA N-acyltransferases (Nat)"/>
    <property type="match status" value="1"/>
</dbReference>
<name>A0A483CLH8_9EURY</name>
<organism evidence="4 5">
    <name type="scientific">Methanofollis fontis</name>
    <dbReference type="NCBI Taxonomy" id="2052832"/>
    <lineage>
        <taxon>Archaea</taxon>
        <taxon>Methanobacteriati</taxon>
        <taxon>Methanobacteriota</taxon>
        <taxon>Stenosarchaea group</taxon>
        <taxon>Methanomicrobia</taxon>
        <taxon>Methanomicrobiales</taxon>
        <taxon>Methanomicrobiaceae</taxon>
        <taxon>Methanofollis</taxon>
    </lineage>
</organism>
<comment type="caution">
    <text evidence="4">The sequence shown here is derived from an EMBL/GenBank/DDBJ whole genome shotgun (WGS) entry which is preliminary data.</text>
</comment>
<dbReference type="PROSITE" id="PS51186">
    <property type="entry name" value="GNAT"/>
    <property type="match status" value="1"/>
</dbReference>
<dbReference type="Gene3D" id="3.40.630.30">
    <property type="match status" value="1"/>
</dbReference>
<dbReference type="Pfam" id="PF00583">
    <property type="entry name" value="Acetyltransf_1"/>
    <property type="match status" value="1"/>
</dbReference>
<dbReference type="GO" id="GO:0016747">
    <property type="term" value="F:acyltransferase activity, transferring groups other than amino-acyl groups"/>
    <property type="evidence" value="ECO:0007669"/>
    <property type="project" value="InterPro"/>
</dbReference>
<feature type="domain" description="N-acetyltransferase" evidence="3">
    <location>
        <begin position="342"/>
        <end position="476"/>
    </location>
</feature>
<evidence type="ECO:0000256" key="2">
    <source>
        <dbReference type="SAM" id="MobiDB-lite"/>
    </source>
</evidence>
<dbReference type="InterPro" id="IPR006015">
    <property type="entry name" value="Universal_stress_UspA"/>
</dbReference>
<keyword evidence="4" id="KW-0808">Transferase</keyword>
<evidence type="ECO:0000313" key="5">
    <source>
        <dbReference type="Proteomes" id="UP000292580"/>
    </source>
</evidence>